<dbReference type="AlphaFoldDB" id="A0A8T1P108"/>
<keyword evidence="1" id="KW-1133">Transmembrane helix</keyword>
<keyword evidence="1" id="KW-0812">Transmembrane</keyword>
<keyword evidence="1" id="KW-0472">Membrane</keyword>
<feature type="transmembrane region" description="Helical" evidence="1">
    <location>
        <begin position="42"/>
        <end position="61"/>
    </location>
</feature>
<reference evidence="2" key="1">
    <citation type="submission" date="2020-12" db="EMBL/GenBank/DDBJ databases">
        <title>WGS assembly of Carya illinoinensis cv. Pawnee.</title>
        <authorList>
            <person name="Platts A."/>
            <person name="Shu S."/>
            <person name="Wright S."/>
            <person name="Barry K."/>
            <person name="Edger P."/>
            <person name="Pires J.C."/>
            <person name="Schmutz J."/>
        </authorList>
    </citation>
    <scope>NUCLEOTIDE SEQUENCE</scope>
    <source>
        <tissue evidence="2">Leaf</tissue>
    </source>
</reference>
<comment type="caution">
    <text evidence="2">The sequence shown here is derived from an EMBL/GenBank/DDBJ whole genome shotgun (WGS) entry which is preliminary data.</text>
</comment>
<keyword evidence="3" id="KW-1185">Reference proteome</keyword>
<protein>
    <submittedName>
        <fullName evidence="2">Uncharacterized protein</fullName>
    </submittedName>
</protein>
<organism evidence="2 3">
    <name type="scientific">Carya illinoinensis</name>
    <name type="common">Pecan</name>
    <dbReference type="NCBI Taxonomy" id="32201"/>
    <lineage>
        <taxon>Eukaryota</taxon>
        <taxon>Viridiplantae</taxon>
        <taxon>Streptophyta</taxon>
        <taxon>Embryophyta</taxon>
        <taxon>Tracheophyta</taxon>
        <taxon>Spermatophyta</taxon>
        <taxon>Magnoliopsida</taxon>
        <taxon>eudicotyledons</taxon>
        <taxon>Gunneridae</taxon>
        <taxon>Pentapetalae</taxon>
        <taxon>rosids</taxon>
        <taxon>fabids</taxon>
        <taxon>Fagales</taxon>
        <taxon>Juglandaceae</taxon>
        <taxon>Carya</taxon>
    </lineage>
</organism>
<gene>
    <name evidence="2" type="ORF">CIPAW_11G050200</name>
</gene>
<name>A0A8T1P108_CARIL</name>
<dbReference type="Proteomes" id="UP000811609">
    <property type="component" value="Chromosome 11"/>
</dbReference>
<accession>A0A8T1P108</accession>
<sequence>MAFRPLRSSNIIFASNFFFFSSNDADLSRSASRVAFLRSSIVVARSSIILAKAVLISLLLPSMDFRFLSLYFSVFLLGGLSARTFMSSSAWSTSTTLDTFSGDLLFLPKVEMCCYHFGWCLRRHQQCSIAKLLPNISLYNTFAFSIYKGERNIC</sequence>
<dbReference type="EMBL" id="CM031819">
    <property type="protein sequence ID" value="KAG6635551.1"/>
    <property type="molecule type" value="Genomic_DNA"/>
</dbReference>
<evidence type="ECO:0000256" key="1">
    <source>
        <dbReference type="SAM" id="Phobius"/>
    </source>
</evidence>
<proteinExistence type="predicted"/>
<evidence type="ECO:0000313" key="3">
    <source>
        <dbReference type="Proteomes" id="UP000811609"/>
    </source>
</evidence>
<evidence type="ECO:0000313" key="2">
    <source>
        <dbReference type="EMBL" id="KAG6635551.1"/>
    </source>
</evidence>